<accession>A0ABT7DKV1</accession>
<evidence type="ECO:0000313" key="3">
    <source>
        <dbReference type="Proteomes" id="UP001232750"/>
    </source>
</evidence>
<keyword evidence="3" id="KW-1185">Reference proteome</keyword>
<name>A0ABT7DKV1_9ACTN</name>
<sequence>MLAFDMTPATVIIGLVVVALAVLATRRLVKRGTCDCHDHGGGEGGASPCAGGCAGCHGCGAAERMAAEVERAAAKQASA</sequence>
<dbReference type="Proteomes" id="UP001232750">
    <property type="component" value="Unassembled WGS sequence"/>
</dbReference>
<dbReference type="EMBL" id="JASJEU010000009">
    <property type="protein sequence ID" value="MDJ1650157.1"/>
    <property type="molecule type" value="Genomic_DNA"/>
</dbReference>
<keyword evidence="1" id="KW-1133">Transmembrane helix</keyword>
<gene>
    <name evidence="2" type="ORF">QNJ86_05050</name>
</gene>
<protein>
    <recommendedName>
        <fullName evidence="4">FeoB-associated Cys-rich membrane protein</fullName>
    </recommendedName>
</protein>
<keyword evidence="1" id="KW-0812">Transmembrane</keyword>
<keyword evidence="1" id="KW-0472">Membrane</keyword>
<proteinExistence type="predicted"/>
<evidence type="ECO:0000313" key="2">
    <source>
        <dbReference type="EMBL" id="MDJ1650157.1"/>
    </source>
</evidence>
<evidence type="ECO:0008006" key="4">
    <source>
        <dbReference type="Google" id="ProtNLM"/>
    </source>
</evidence>
<reference evidence="2 3" key="1">
    <citation type="submission" date="2023-05" db="EMBL/GenBank/DDBJ databases">
        <title>Gordonibacter KGMB12511T sp. nov., isolated from faeces of healthy Korean.</title>
        <authorList>
            <person name="Kim H.S."/>
            <person name="Kim J.-S."/>
            <person name="Suh M.K."/>
            <person name="Eom M.K."/>
            <person name="Do H.E."/>
            <person name="Lee J.-S."/>
        </authorList>
    </citation>
    <scope>NUCLEOTIDE SEQUENCE [LARGE SCALE GENOMIC DNA]</scope>
    <source>
        <strain evidence="2 3">KGMB12511</strain>
    </source>
</reference>
<feature type="transmembrane region" description="Helical" evidence="1">
    <location>
        <begin position="6"/>
        <end position="24"/>
    </location>
</feature>
<evidence type="ECO:0000256" key="1">
    <source>
        <dbReference type="SAM" id="Phobius"/>
    </source>
</evidence>
<organism evidence="2 3">
    <name type="scientific">Gordonibacter faecis</name>
    <dbReference type="NCBI Taxonomy" id="3047475"/>
    <lineage>
        <taxon>Bacteria</taxon>
        <taxon>Bacillati</taxon>
        <taxon>Actinomycetota</taxon>
        <taxon>Coriobacteriia</taxon>
        <taxon>Eggerthellales</taxon>
        <taxon>Eggerthellaceae</taxon>
        <taxon>Gordonibacter</taxon>
    </lineage>
</organism>
<dbReference type="RefSeq" id="WP_283831510.1">
    <property type="nucleotide sequence ID" value="NZ_JASJEU010000009.1"/>
</dbReference>
<comment type="caution">
    <text evidence="2">The sequence shown here is derived from an EMBL/GenBank/DDBJ whole genome shotgun (WGS) entry which is preliminary data.</text>
</comment>